<reference evidence="2 3" key="1">
    <citation type="submission" date="2005-03" db="EMBL/GenBank/DDBJ databases">
        <title>Brevibacillus brevis strain 47, complete genome.</title>
        <authorList>
            <person name="Hosoyama A."/>
            <person name="Yamada R."/>
            <person name="Hongo Y."/>
            <person name="Terui Y."/>
            <person name="Ankai A."/>
            <person name="Masuyama W."/>
            <person name="Sekiguchi M."/>
            <person name="Takeda T."/>
            <person name="Asano K."/>
            <person name="Ohji S."/>
            <person name="Ichikawa N."/>
            <person name="Narita S."/>
            <person name="Aoki N."/>
            <person name="Miura H."/>
            <person name="Matsushita S."/>
            <person name="Sekigawa T."/>
            <person name="Yamagata H."/>
            <person name="Yoshikawa H."/>
            <person name="Udaka S."/>
            <person name="Tanikawa S."/>
            <person name="Fujita N."/>
        </authorList>
    </citation>
    <scope>NUCLEOTIDE SEQUENCE [LARGE SCALE GENOMIC DNA]</scope>
    <source>
        <strain evidence="3">47 / JCM 6285 / NBRC 100599</strain>
    </source>
</reference>
<protein>
    <recommendedName>
        <fullName evidence="1">RNA ligase domain-containing protein</fullName>
    </recommendedName>
</protein>
<accession>C0ZEX5</accession>
<proteinExistence type="predicted"/>
<evidence type="ECO:0000313" key="3">
    <source>
        <dbReference type="Proteomes" id="UP000001877"/>
    </source>
</evidence>
<name>C0ZEX5_BREBN</name>
<gene>
    <name evidence="2" type="ordered locus">BBR47_33570</name>
</gene>
<dbReference type="InterPro" id="IPR052732">
    <property type="entry name" value="Cell-binding_unc_protein"/>
</dbReference>
<feature type="domain" description="RNA ligase" evidence="1">
    <location>
        <begin position="32"/>
        <end position="195"/>
    </location>
</feature>
<dbReference type="eggNOG" id="ENOG5032X5B">
    <property type="taxonomic scope" value="Bacteria"/>
</dbReference>
<evidence type="ECO:0000259" key="1">
    <source>
        <dbReference type="Pfam" id="PF09414"/>
    </source>
</evidence>
<sequence>MRRIKMEQKKYTDVIRFGHQTTEGVFNEGNFIIIQEKLDGANASFRYDEETKSIRAFSRNLELHEEENLHGFFQWTQQLPKEEVLAGMVYFGEWLNPHKIKYPQYEKQFFLFDLYDTVACEYVDFAIVEREAQRLGLHLVPVFYQGEYHGEEHLKSFVGKTALGGKLRDEEIGEGIVVKNADYRDRFGRQLFVKIVTDVFSEVKRLKPPKDPNQPKSGEVLFVEQYVTRARVEKFLYKLIDEGVMEETFGVKDMGVILKNLNLRIQEDLFKEEADSLPDGYDEKELRKAISKVIPLFVKELFLEKAPGNP</sequence>
<dbReference type="HOGENOM" id="CLU_920255_0_0_9"/>
<dbReference type="Proteomes" id="UP000001877">
    <property type="component" value="Chromosome"/>
</dbReference>
<evidence type="ECO:0000313" key="2">
    <source>
        <dbReference type="EMBL" id="BAH44334.1"/>
    </source>
</evidence>
<dbReference type="PANTHER" id="PTHR43883">
    <property type="entry name" value="SLR0207 PROTEIN"/>
    <property type="match status" value="1"/>
</dbReference>
<dbReference type="PANTHER" id="PTHR43883:SF1">
    <property type="entry name" value="GLUCONOKINASE"/>
    <property type="match status" value="1"/>
</dbReference>
<dbReference type="SUPFAM" id="SSF56091">
    <property type="entry name" value="DNA ligase/mRNA capping enzyme, catalytic domain"/>
    <property type="match status" value="1"/>
</dbReference>
<dbReference type="EMBL" id="AP008955">
    <property type="protein sequence ID" value="BAH44334.1"/>
    <property type="molecule type" value="Genomic_DNA"/>
</dbReference>
<organism evidence="2 3">
    <name type="scientific">Brevibacillus brevis (strain 47 / JCM 6285 / NBRC 100599)</name>
    <dbReference type="NCBI Taxonomy" id="358681"/>
    <lineage>
        <taxon>Bacteria</taxon>
        <taxon>Bacillati</taxon>
        <taxon>Bacillota</taxon>
        <taxon>Bacilli</taxon>
        <taxon>Bacillales</taxon>
        <taxon>Paenibacillaceae</taxon>
        <taxon>Brevibacillus</taxon>
    </lineage>
</organism>
<dbReference type="InterPro" id="IPR021122">
    <property type="entry name" value="RNA_ligase_dom_REL/Rnl2"/>
</dbReference>
<dbReference type="AlphaFoldDB" id="C0ZEX5"/>
<keyword evidence="3" id="KW-1185">Reference proteome</keyword>
<dbReference type="Gene3D" id="3.30.470.30">
    <property type="entry name" value="DNA ligase/mRNA capping enzyme"/>
    <property type="match status" value="1"/>
</dbReference>
<dbReference type="STRING" id="358681.BBR47_33570"/>
<dbReference type="KEGG" id="bbe:BBR47_33570"/>
<dbReference type="Pfam" id="PF09414">
    <property type="entry name" value="RNA_ligase"/>
    <property type="match status" value="1"/>
</dbReference>